<dbReference type="Proteomes" id="UP000283128">
    <property type="component" value="Unassembled WGS sequence"/>
</dbReference>
<gene>
    <name evidence="2" type="ORF">EOT10_37430</name>
</gene>
<dbReference type="RefSeq" id="WP_127832856.1">
    <property type="nucleotide sequence ID" value="NZ_RZYA01000029.1"/>
</dbReference>
<accession>A0A3S2V7Y6</accession>
<keyword evidence="1" id="KW-0472">Membrane</keyword>
<evidence type="ECO:0000313" key="3">
    <source>
        <dbReference type="Proteomes" id="UP000283128"/>
    </source>
</evidence>
<evidence type="ECO:0000313" key="2">
    <source>
        <dbReference type="EMBL" id="RVU16068.1"/>
    </source>
</evidence>
<keyword evidence="3" id="KW-1185">Reference proteome</keyword>
<organism evidence="2 3">
    <name type="scientific">Streptomyces antnestii</name>
    <dbReference type="NCBI Taxonomy" id="2494256"/>
    <lineage>
        <taxon>Bacteria</taxon>
        <taxon>Bacillati</taxon>
        <taxon>Actinomycetota</taxon>
        <taxon>Actinomycetes</taxon>
        <taxon>Kitasatosporales</taxon>
        <taxon>Streptomycetaceae</taxon>
        <taxon>Streptomyces</taxon>
    </lineage>
</organism>
<evidence type="ECO:0000256" key="1">
    <source>
        <dbReference type="SAM" id="Phobius"/>
    </source>
</evidence>
<comment type="caution">
    <text evidence="2">The sequence shown here is derived from an EMBL/GenBank/DDBJ whole genome shotgun (WGS) entry which is preliminary data.</text>
</comment>
<keyword evidence="1" id="KW-0812">Transmembrane</keyword>
<name>A0A3S2V7Y6_9ACTN</name>
<protein>
    <submittedName>
        <fullName evidence="2">Uncharacterized protein</fullName>
    </submittedName>
</protein>
<dbReference type="AlphaFoldDB" id="A0A3S2V7Y6"/>
<reference evidence="2 3" key="1">
    <citation type="submission" date="2019-01" db="EMBL/GenBank/DDBJ databases">
        <title>Genome sequences of Streptomyces and Rhizobium isolates collected from root and soil.</title>
        <authorList>
            <person name="Chhettri S."/>
            <person name="Sevigny J.L."/>
            <person name="Sen A."/>
            <person name="Ennis N."/>
            <person name="Tisa L."/>
        </authorList>
    </citation>
    <scope>NUCLEOTIDE SEQUENCE [LARGE SCALE GENOMIC DNA]</scope>
    <source>
        <strain evidence="2 3">San01</strain>
    </source>
</reference>
<proteinExistence type="predicted"/>
<dbReference type="EMBL" id="RZYA01000029">
    <property type="protein sequence ID" value="RVU16068.1"/>
    <property type="molecule type" value="Genomic_DNA"/>
</dbReference>
<keyword evidence="1" id="KW-1133">Transmembrane helix</keyword>
<feature type="transmembrane region" description="Helical" evidence="1">
    <location>
        <begin position="25"/>
        <end position="46"/>
    </location>
</feature>
<sequence length="189" mass="19387">MPEIPSAPEGTTLTSPAPSRLSRPVALRVIGVWLAVLALLAGFGVASASAGETARPGTNVSLAGVWDLTVTIHTPDGGTSVVNARFTFTPDHQLSAPGPLDENGQPMYTERGFWNARSDGTISFYIAHPGVPVGGAVPGDVQAVHLGRISGKSFSTVAYAFVTDKPGGVPQGPISVDTTADWVSPVPSS</sequence>
<dbReference type="OrthoDB" id="4194166at2"/>